<evidence type="ECO:0000256" key="3">
    <source>
        <dbReference type="ARBA" id="ARBA00023163"/>
    </source>
</evidence>
<dbReference type="GO" id="GO:0005829">
    <property type="term" value="C:cytosol"/>
    <property type="evidence" value="ECO:0007669"/>
    <property type="project" value="TreeGrafter"/>
</dbReference>
<dbReference type="InterPro" id="IPR000595">
    <property type="entry name" value="cNMP-bd_dom"/>
</dbReference>
<dbReference type="OrthoDB" id="190787at2"/>
<dbReference type="SUPFAM" id="SSF51206">
    <property type="entry name" value="cAMP-binding domain-like"/>
    <property type="match status" value="1"/>
</dbReference>
<evidence type="ECO:0000256" key="1">
    <source>
        <dbReference type="ARBA" id="ARBA00023015"/>
    </source>
</evidence>
<keyword evidence="1" id="KW-0805">Transcription regulation</keyword>
<dbReference type="InterPro" id="IPR050397">
    <property type="entry name" value="Env_Response_Regulators"/>
</dbReference>
<dbReference type="InterPro" id="IPR018490">
    <property type="entry name" value="cNMP-bd_dom_sf"/>
</dbReference>
<dbReference type="Pfam" id="PF00027">
    <property type="entry name" value="cNMP_binding"/>
    <property type="match status" value="1"/>
</dbReference>
<dbReference type="PANTHER" id="PTHR24567:SF26">
    <property type="entry name" value="REGULATORY PROTEIN YEIL"/>
    <property type="match status" value="1"/>
</dbReference>
<evidence type="ECO:0000313" key="6">
    <source>
        <dbReference type="Proteomes" id="UP000199071"/>
    </source>
</evidence>
<dbReference type="InterPro" id="IPR036388">
    <property type="entry name" value="WH-like_DNA-bd_sf"/>
</dbReference>
<dbReference type="SUPFAM" id="SSF46785">
    <property type="entry name" value="Winged helix' DNA-binding domain"/>
    <property type="match status" value="1"/>
</dbReference>
<accession>A0A1G6C9M6</accession>
<dbReference type="RefSeq" id="WP_090876771.1">
    <property type="nucleotide sequence ID" value="NZ_FMXQ01000004.1"/>
</dbReference>
<keyword evidence="6" id="KW-1185">Reference proteome</keyword>
<evidence type="ECO:0000313" key="5">
    <source>
        <dbReference type="EMBL" id="SDB29573.1"/>
    </source>
</evidence>
<dbReference type="GO" id="GO:0003677">
    <property type="term" value="F:DNA binding"/>
    <property type="evidence" value="ECO:0007669"/>
    <property type="project" value="UniProtKB-KW"/>
</dbReference>
<protein>
    <submittedName>
        <fullName evidence="5">CRP/FNR family transcriptional regulator, transcriptional activator FtrB</fullName>
    </submittedName>
</protein>
<feature type="domain" description="Cyclic nucleotide-binding" evidence="4">
    <location>
        <begin position="14"/>
        <end position="133"/>
    </location>
</feature>
<dbReference type="PANTHER" id="PTHR24567">
    <property type="entry name" value="CRP FAMILY TRANSCRIPTIONAL REGULATORY PROTEIN"/>
    <property type="match status" value="1"/>
</dbReference>
<organism evidence="5 6">
    <name type="scientific">Bauldia litoralis</name>
    <dbReference type="NCBI Taxonomy" id="665467"/>
    <lineage>
        <taxon>Bacteria</taxon>
        <taxon>Pseudomonadati</taxon>
        <taxon>Pseudomonadota</taxon>
        <taxon>Alphaproteobacteria</taxon>
        <taxon>Hyphomicrobiales</taxon>
        <taxon>Kaistiaceae</taxon>
        <taxon>Bauldia</taxon>
    </lineage>
</organism>
<dbReference type="STRING" id="665467.SAMN02982931_02231"/>
<proteinExistence type="predicted"/>
<dbReference type="PROSITE" id="PS50042">
    <property type="entry name" value="CNMP_BINDING_3"/>
    <property type="match status" value="1"/>
</dbReference>
<dbReference type="Pfam" id="PF13545">
    <property type="entry name" value="HTH_Crp_2"/>
    <property type="match status" value="1"/>
</dbReference>
<dbReference type="CDD" id="cd00038">
    <property type="entry name" value="CAP_ED"/>
    <property type="match status" value="1"/>
</dbReference>
<dbReference type="Gene3D" id="2.60.120.10">
    <property type="entry name" value="Jelly Rolls"/>
    <property type="match status" value="1"/>
</dbReference>
<name>A0A1G6C9M6_9HYPH</name>
<dbReference type="SMART" id="SM00100">
    <property type="entry name" value="cNMP"/>
    <property type="match status" value="1"/>
</dbReference>
<evidence type="ECO:0000259" key="4">
    <source>
        <dbReference type="PROSITE" id="PS50042"/>
    </source>
</evidence>
<sequence>MRQTDIEQVRSIHLFRDMAESHFADLTMAAYLQRFPAQMALIEENEKPDFLHVVFEGGVELYARHGRRETTLAVCRPFTTFILAAVVQDRPYLASGRTIEPSKILMLPAEAVRLAFDRDGAFARAIVRELSASFRGVMKELKSHKLRASAERLANWILAEDHANGGDGSFKLPYDKRTLAARLGMTPENLSRNLAQLAACGVTINNRDVTIVDAGALTAFADPTPSIDDPDY</sequence>
<gene>
    <name evidence="5" type="ORF">SAMN02982931_02231</name>
</gene>
<dbReference type="AlphaFoldDB" id="A0A1G6C9M6"/>
<reference evidence="5 6" key="1">
    <citation type="submission" date="2016-10" db="EMBL/GenBank/DDBJ databases">
        <authorList>
            <person name="de Groot N.N."/>
        </authorList>
    </citation>
    <scope>NUCLEOTIDE SEQUENCE [LARGE SCALE GENOMIC DNA]</scope>
    <source>
        <strain evidence="5 6">ATCC 35022</strain>
    </source>
</reference>
<dbReference type="NCBIfam" id="NF006901">
    <property type="entry name" value="PRK09392.1"/>
    <property type="match status" value="1"/>
</dbReference>
<dbReference type="Proteomes" id="UP000199071">
    <property type="component" value="Unassembled WGS sequence"/>
</dbReference>
<evidence type="ECO:0000256" key="2">
    <source>
        <dbReference type="ARBA" id="ARBA00023125"/>
    </source>
</evidence>
<keyword evidence="3" id="KW-0804">Transcription</keyword>
<dbReference type="InterPro" id="IPR012318">
    <property type="entry name" value="HTH_CRP"/>
</dbReference>
<dbReference type="GO" id="GO:0003700">
    <property type="term" value="F:DNA-binding transcription factor activity"/>
    <property type="evidence" value="ECO:0007669"/>
    <property type="project" value="TreeGrafter"/>
</dbReference>
<dbReference type="EMBL" id="FMXQ01000004">
    <property type="protein sequence ID" value="SDB29573.1"/>
    <property type="molecule type" value="Genomic_DNA"/>
</dbReference>
<dbReference type="Gene3D" id="1.10.10.10">
    <property type="entry name" value="Winged helix-like DNA-binding domain superfamily/Winged helix DNA-binding domain"/>
    <property type="match status" value="1"/>
</dbReference>
<dbReference type="InterPro" id="IPR014710">
    <property type="entry name" value="RmlC-like_jellyroll"/>
</dbReference>
<keyword evidence="2" id="KW-0238">DNA-binding</keyword>
<dbReference type="InterPro" id="IPR036390">
    <property type="entry name" value="WH_DNA-bd_sf"/>
</dbReference>